<dbReference type="KEGG" id="pdio:PDMSB3_1586"/>
<dbReference type="EMBL" id="LR699553">
    <property type="protein sequence ID" value="VVD28042.1"/>
    <property type="molecule type" value="Genomic_DNA"/>
</dbReference>
<organism evidence="4 5">
    <name type="scientific">Paraburkholderia dioscoreae</name>
    <dbReference type="NCBI Taxonomy" id="2604047"/>
    <lineage>
        <taxon>Bacteria</taxon>
        <taxon>Pseudomonadati</taxon>
        <taxon>Pseudomonadota</taxon>
        <taxon>Betaproteobacteria</taxon>
        <taxon>Burkholderiales</taxon>
        <taxon>Burkholderiaceae</taxon>
        <taxon>Paraburkholderia</taxon>
    </lineage>
</organism>
<dbReference type="AlphaFoldDB" id="A0A5Q4YV37"/>
<evidence type="ECO:0000313" key="5">
    <source>
        <dbReference type="Proteomes" id="UP000325811"/>
    </source>
</evidence>
<dbReference type="PROSITE" id="PS50860">
    <property type="entry name" value="AA_TRNA_LIGASE_II_ALA"/>
    <property type="match status" value="1"/>
</dbReference>
<protein>
    <submittedName>
        <fullName evidence="4">Putative metal-dependent hydrolase related to alanyl-tRNA synthetase HxxxH domain</fullName>
    </submittedName>
</protein>
<dbReference type="SUPFAM" id="SSF55186">
    <property type="entry name" value="ThrRS/AlaRS common domain"/>
    <property type="match status" value="1"/>
</dbReference>
<accession>A0A5Q4YV37</accession>
<feature type="domain" description="Alanyl-transfer RNA synthetases family profile" evidence="3">
    <location>
        <begin position="1"/>
        <end position="256"/>
    </location>
</feature>
<dbReference type="PANTHER" id="PTHR43462:SF1">
    <property type="entry name" value="ALANYL-TRNA EDITING PROTEIN AARSD1"/>
    <property type="match status" value="1"/>
</dbReference>
<dbReference type="GO" id="GO:0002161">
    <property type="term" value="F:aminoacyl-tRNA deacylase activity"/>
    <property type="evidence" value="ECO:0007669"/>
    <property type="project" value="UniProtKB-ARBA"/>
</dbReference>
<evidence type="ECO:0000313" key="4">
    <source>
        <dbReference type="EMBL" id="VVD28042.1"/>
    </source>
</evidence>
<keyword evidence="1" id="KW-0479">Metal-binding</keyword>
<dbReference type="GO" id="GO:0005524">
    <property type="term" value="F:ATP binding"/>
    <property type="evidence" value="ECO:0007669"/>
    <property type="project" value="InterPro"/>
</dbReference>
<dbReference type="Gene3D" id="2.40.30.130">
    <property type="match status" value="1"/>
</dbReference>
<dbReference type="InterPro" id="IPR051335">
    <property type="entry name" value="Alanyl-tRNA_Editing_Enzymes"/>
</dbReference>
<keyword evidence="4" id="KW-0030">Aminoacyl-tRNA synthetase</keyword>
<dbReference type="SUPFAM" id="SSF50447">
    <property type="entry name" value="Translation proteins"/>
    <property type="match status" value="1"/>
</dbReference>
<gene>
    <name evidence="4" type="ORF">PDMSB3_1586</name>
</gene>
<reference evidence="4 5" key="1">
    <citation type="submission" date="2019-08" db="EMBL/GenBank/DDBJ databases">
        <authorList>
            <person name="Herpell B J."/>
        </authorList>
    </citation>
    <scope>NUCLEOTIDE SEQUENCE [LARGE SCALE GENOMIC DNA]</scope>
    <source>
        <strain evidence="5">Msb3</strain>
    </source>
</reference>
<dbReference type="GO" id="GO:0003676">
    <property type="term" value="F:nucleic acid binding"/>
    <property type="evidence" value="ECO:0007669"/>
    <property type="project" value="InterPro"/>
</dbReference>
<dbReference type="Gene3D" id="3.30.980.10">
    <property type="entry name" value="Threonyl-trna Synthetase, Chain A, domain 2"/>
    <property type="match status" value="1"/>
</dbReference>
<dbReference type="InterPro" id="IPR018163">
    <property type="entry name" value="Thr/Ala-tRNA-synth_IIc_edit"/>
</dbReference>
<dbReference type="GO" id="GO:0046872">
    <property type="term" value="F:metal ion binding"/>
    <property type="evidence" value="ECO:0007669"/>
    <property type="project" value="UniProtKB-KW"/>
</dbReference>
<keyword evidence="4" id="KW-0436">Ligase</keyword>
<dbReference type="RefSeq" id="WP_007182375.1">
    <property type="nucleotide sequence ID" value="NZ_LR699553.1"/>
</dbReference>
<keyword evidence="2" id="KW-0862">Zinc</keyword>
<dbReference type="InterPro" id="IPR018165">
    <property type="entry name" value="Ala-tRNA-synth_IIc_core"/>
</dbReference>
<evidence type="ECO:0000259" key="3">
    <source>
        <dbReference type="PROSITE" id="PS50860"/>
    </source>
</evidence>
<dbReference type="PANTHER" id="PTHR43462">
    <property type="entry name" value="ALANYL-TRNA EDITING PROTEIN"/>
    <property type="match status" value="1"/>
</dbReference>
<dbReference type="GO" id="GO:0004813">
    <property type="term" value="F:alanine-tRNA ligase activity"/>
    <property type="evidence" value="ECO:0007669"/>
    <property type="project" value="InterPro"/>
</dbReference>
<name>A0A5Q4YV37_9BURK</name>
<dbReference type="Proteomes" id="UP000325811">
    <property type="component" value="Chromosome I"/>
</dbReference>
<keyword evidence="4" id="KW-0378">Hydrolase</keyword>
<evidence type="ECO:0000256" key="1">
    <source>
        <dbReference type="ARBA" id="ARBA00022723"/>
    </source>
</evidence>
<dbReference type="GO" id="GO:0006419">
    <property type="term" value="P:alanyl-tRNA aminoacylation"/>
    <property type="evidence" value="ECO:0007669"/>
    <property type="project" value="InterPro"/>
</dbReference>
<dbReference type="InterPro" id="IPR009000">
    <property type="entry name" value="Transl_B-barrel_sf"/>
</dbReference>
<keyword evidence="5" id="KW-1185">Reference proteome</keyword>
<evidence type="ECO:0000256" key="2">
    <source>
        <dbReference type="ARBA" id="ARBA00022833"/>
    </source>
</evidence>
<proteinExistence type="predicted"/>
<sequence length="256" mass="28378">MFSLNRKTNKRYYEDFNLDRCVATVVKLGAGHVELDATVAYPEGGGQDADHGVIVLQNGVEVRFIHAKKMYGDHLAVADFPDIQIGGVIEHIVHPDDIGYLANVRVGDAVEVRINRLRRAQLSLSHTACHFLLIGVQQIRPDAAAWILGCHIRTDAARLDFAVDERISAEEIREIETIANAFVLRASDVRVYPHSVHPDARYWECEGNVIPCGGTHLGNARPIGRMEIRRKSVGAGKERLSCSFSEAVFATDVFHS</sequence>